<dbReference type="InterPro" id="IPR007138">
    <property type="entry name" value="ABM_dom"/>
</dbReference>
<reference evidence="2 3" key="1">
    <citation type="submission" date="2019-07" db="EMBL/GenBank/DDBJ databases">
        <title>Genome sequencing for Ferrovibrio sp. K5.</title>
        <authorList>
            <person name="Park S.-J."/>
        </authorList>
    </citation>
    <scope>NUCLEOTIDE SEQUENCE [LARGE SCALE GENOMIC DNA]</scope>
    <source>
        <strain evidence="2 3">K5</strain>
    </source>
</reference>
<evidence type="ECO:0000313" key="3">
    <source>
        <dbReference type="Proteomes" id="UP000317496"/>
    </source>
</evidence>
<protein>
    <submittedName>
        <fullName evidence="2">Antibiotic biosynthesis monooxygenase</fullName>
    </submittedName>
</protein>
<dbReference type="AlphaFoldDB" id="A0A516H3M6"/>
<sequence length="113" mass="12750">MTGTESSTGYAQGPARHGILEVAVLDLRGRHAPAFEAALSEAMPLIRRQPGCHSAEVRPCLENPQRYLLVVNWADVAAHEEGFRRSDDYRRWRALLHGFYEPFPLVEHYGPPL</sequence>
<dbReference type="PROSITE" id="PS51725">
    <property type="entry name" value="ABM"/>
    <property type="match status" value="1"/>
</dbReference>
<dbReference type="InterPro" id="IPR011008">
    <property type="entry name" value="Dimeric_a/b-barrel"/>
</dbReference>
<evidence type="ECO:0000259" key="1">
    <source>
        <dbReference type="PROSITE" id="PS51725"/>
    </source>
</evidence>
<dbReference type="OrthoDB" id="9798157at2"/>
<proteinExistence type="predicted"/>
<accession>A0A516H3M6</accession>
<dbReference type="RefSeq" id="WP_144069352.1">
    <property type="nucleotide sequence ID" value="NZ_CP041636.1"/>
</dbReference>
<keyword evidence="3" id="KW-1185">Reference proteome</keyword>
<dbReference type="GO" id="GO:0004497">
    <property type="term" value="F:monooxygenase activity"/>
    <property type="evidence" value="ECO:0007669"/>
    <property type="project" value="UniProtKB-KW"/>
</dbReference>
<evidence type="ECO:0000313" key="2">
    <source>
        <dbReference type="EMBL" id="QDO98371.1"/>
    </source>
</evidence>
<name>A0A516H3M6_9PROT</name>
<keyword evidence="2" id="KW-0560">Oxidoreductase</keyword>
<gene>
    <name evidence="2" type="ORF">FNB15_14300</name>
</gene>
<dbReference type="EMBL" id="CP041636">
    <property type="protein sequence ID" value="QDO98371.1"/>
    <property type="molecule type" value="Genomic_DNA"/>
</dbReference>
<organism evidence="2 3">
    <name type="scientific">Ferrovibrio terrae</name>
    <dbReference type="NCBI Taxonomy" id="2594003"/>
    <lineage>
        <taxon>Bacteria</taxon>
        <taxon>Pseudomonadati</taxon>
        <taxon>Pseudomonadota</taxon>
        <taxon>Alphaproteobacteria</taxon>
        <taxon>Rhodospirillales</taxon>
        <taxon>Rhodospirillaceae</taxon>
        <taxon>Ferrovibrio</taxon>
    </lineage>
</organism>
<dbReference type="Gene3D" id="3.30.70.100">
    <property type="match status" value="1"/>
</dbReference>
<keyword evidence="2" id="KW-0503">Monooxygenase</keyword>
<dbReference type="Proteomes" id="UP000317496">
    <property type="component" value="Chromosome"/>
</dbReference>
<dbReference type="KEGG" id="fer:FNB15_14300"/>
<feature type="domain" description="ABM" evidence="1">
    <location>
        <begin position="19"/>
        <end position="108"/>
    </location>
</feature>
<dbReference type="SUPFAM" id="SSF54909">
    <property type="entry name" value="Dimeric alpha+beta barrel"/>
    <property type="match status" value="1"/>
</dbReference>
<dbReference type="Pfam" id="PF03992">
    <property type="entry name" value="ABM"/>
    <property type="match status" value="1"/>
</dbReference>